<feature type="compositionally biased region" description="Pro residues" evidence="1">
    <location>
        <begin position="15"/>
        <end position="32"/>
    </location>
</feature>
<feature type="transmembrane region" description="Helical" evidence="2">
    <location>
        <begin position="86"/>
        <end position="103"/>
    </location>
</feature>
<dbReference type="OMA" id="HRAQGIG"/>
<dbReference type="STRING" id="4537.A0A0E0LQV8"/>
<reference evidence="3" key="1">
    <citation type="submission" date="2015-04" db="UniProtKB">
        <authorList>
            <consortium name="EnsemblPlants"/>
        </authorList>
    </citation>
    <scope>IDENTIFICATION</scope>
</reference>
<dbReference type="Proteomes" id="UP000026962">
    <property type="component" value="Chromosome 8"/>
</dbReference>
<dbReference type="InterPro" id="IPR021924">
    <property type="entry name" value="DUF3537"/>
</dbReference>
<feature type="region of interest" description="Disordered" evidence="1">
    <location>
        <begin position="1"/>
        <end position="39"/>
    </location>
</feature>
<keyword evidence="2" id="KW-0472">Membrane</keyword>
<dbReference type="PANTHER" id="PTHR31963:SF2">
    <property type="entry name" value="ZINC FINGER CONSTANS-LIKE PROTEIN (DUF3537)"/>
    <property type="match status" value="1"/>
</dbReference>
<evidence type="ECO:0000313" key="3">
    <source>
        <dbReference type="EnsemblPlants" id="OPUNC08G01730.2"/>
    </source>
</evidence>
<name>A0A0E0LQV8_ORYPU</name>
<proteinExistence type="predicted"/>
<reference evidence="3" key="2">
    <citation type="submission" date="2018-05" db="EMBL/GenBank/DDBJ databases">
        <title>OpunRS2 (Oryza punctata Reference Sequence Version 2).</title>
        <authorList>
            <person name="Zhang J."/>
            <person name="Kudrna D."/>
            <person name="Lee S."/>
            <person name="Talag J."/>
            <person name="Welchert J."/>
            <person name="Wing R.A."/>
        </authorList>
    </citation>
    <scope>NUCLEOTIDE SEQUENCE [LARGE SCALE GENOMIC DNA]</scope>
</reference>
<dbReference type="PANTHER" id="PTHR31963">
    <property type="entry name" value="RAS GUANINE NUCLEOTIDE EXCHANGE FACTOR K"/>
    <property type="match status" value="1"/>
</dbReference>
<dbReference type="Pfam" id="PF12056">
    <property type="entry name" value="DUF3537"/>
    <property type="match status" value="1"/>
</dbReference>
<protein>
    <submittedName>
        <fullName evidence="3">Uncharacterized protein</fullName>
    </submittedName>
</protein>
<keyword evidence="2" id="KW-0812">Transmembrane</keyword>
<sequence>MAPSNHLAGAAAAAAPPPPPPPPPPPLPPRGSPAPSENHTAISAPLLQAAGGGAGADAAPLARWLRRLEAFLSAAGLSASSPLGKAGAASALAVLGVALPALAVALSPCRGRGRGCDEFEVEVFEVCVLLSQAAAAGVALACVSRKMAMYGLRKFLFVDPELGMRIRFQKEYVAKIKDFFRTILWWILPCFVVKVTREMFRFSHIFQESTWRSCAVLFASIMSWMYLTTIILTSCMLFNLVCNLQVIHFDDYGKLLEQDSDPLVYLKEHLQLRHNLSKISHRFRMFLLLLFFSVTASQFAILFKTTAYTGPINFTNGGDIAVSSVVQVVGLVLCLHAAAKISHRAQNIASLASRWHALVTCSSDSTYVSTPNSSGNLVPFPAHMFLRDFSESDLESLESGSVQGNSHGTAQLASYMSSYHKRESLVLYLLGNPGGITIFGWIVDRTFLNTILMLELTLVLFVLSKTVVVPAKTLVLDYISEDTHQAPIATMPESDLVDRKTGHLRIKSSAGSENYKVGLS</sequence>
<feature type="transmembrane region" description="Helical" evidence="2">
    <location>
        <begin position="320"/>
        <end position="339"/>
    </location>
</feature>
<dbReference type="Gramene" id="OPUNC08G01730.1">
    <property type="protein sequence ID" value="OPUNC08G01730.1"/>
    <property type="gene ID" value="OPUNC08G01730"/>
</dbReference>
<accession>A0A0E0LQV8</accession>
<keyword evidence="2" id="KW-1133">Transmembrane helix</keyword>
<dbReference type="SUPFAM" id="SSF101447">
    <property type="entry name" value="Formin homology 2 domain (FH2 domain)"/>
    <property type="match status" value="1"/>
</dbReference>
<dbReference type="EnsemblPlants" id="OPUNC08G01730.2">
    <property type="protein sequence ID" value="OPUNC08G01730.2"/>
    <property type="gene ID" value="OPUNC08G01730"/>
</dbReference>
<keyword evidence="4" id="KW-1185">Reference proteome</keyword>
<feature type="transmembrane region" description="Helical" evidence="2">
    <location>
        <begin position="286"/>
        <end position="308"/>
    </location>
</feature>
<feature type="transmembrane region" description="Helical" evidence="2">
    <location>
        <begin position="216"/>
        <end position="241"/>
    </location>
</feature>
<evidence type="ECO:0000256" key="1">
    <source>
        <dbReference type="SAM" id="MobiDB-lite"/>
    </source>
</evidence>
<feature type="transmembrane region" description="Helical" evidence="2">
    <location>
        <begin position="425"/>
        <end position="443"/>
    </location>
</feature>
<evidence type="ECO:0000313" key="4">
    <source>
        <dbReference type="Proteomes" id="UP000026962"/>
    </source>
</evidence>
<dbReference type="AlphaFoldDB" id="A0A0E0LQV8"/>
<organism evidence="3">
    <name type="scientific">Oryza punctata</name>
    <name type="common">Red rice</name>
    <dbReference type="NCBI Taxonomy" id="4537"/>
    <lineage>
        <taxon>Eukaryota</taxon>
        <taxon>Viridiplantae</taxon>
        <taxon>Streptophyta</taxon>
        <taxon>Embryophyta</taxon>
        <taxon>Tracheophyta</taxon>
        <taxon>Spermatophyta</taxon>
        <taxon>Magnoliopsida</taxon>
        <taxon>Liliopsida</taxon>
        <taxon>Poales</taxon>
        <taxon>Poaceae</taxon>
        <taxon>BOP clade</taxon>
        <taxon>Oryzoideae</taxon>
        <taxon>Oryzeae</taxon>
        <taxon>Oryzinae</taxon>
        <taxon>Oryza</taxon>
    </lineage>
</organism>
<evidence type="ECO:0000256" key="2">
    <source>
        <dbReference type="SAM" id="Phobius"/>
    </source>
</evidence>
<dbReference type="HOGENOM" id="CLU_051432_0_0_1"/>
<dbReference type="eggNOG" id="ENOG502QUH7">
    <property type="taxonomic scope" value="Eukaryota"/>
</dbReference>
<feature type="transmembrane region" description="Helical" evidence="2">
    <location>
        <begin position="179"/>
        <end position="196"/>
    </location>
</feature>
<dbReference type="Gramene" id="OPUNC08G01730.2">
    <property type="protein sequence ID" value="OPUNC08G01730.2"/>
    <property type="gene ID" value="OPUNC08G01730"/>
</dbReference>
<dbReference type="EnsemblPlants" id="OPUNC08G01730.1">
    <property type="protein sequence ID" value="OPUNC08G01730.1"/>
    <property type="gene ID" value="OPUNC08G01730"/>
</dbReference>
<feature type="transmembrane region" description="Helical" evidence="2">
    <location>
        <begin position="449"/>
        <end position="468"/>
    </location>
</feature>